<sequence length="217" mass="23723">MKKLSLIALFIFSSTFLMAQELRLNTYAGYIFKDQVDSYYSSSSYFNGTIQDGLRWGLGLEYHIPDRGAIEIQYLRQDTSAPTTYLDEGIFNQIQNTTFDLGINYIFINGTRYFPVSEQVEPFAGAGMGLGIFGVDNPDNGNSNSATKFSWQVRGGSNFWLAENIALRVQASLVSATQAIGGGLYFGTGGVGGGLSSYSSLLQFGLEGGIVFRIPQK</sequence>
<dbReference type="Proteomes" id="UP000184609">
    <property type="component" value="Unassembled WGS sequence"/>
</dbReference>
<evidence type="ECO:0000256" key="2">
    <source>
        <dbReference type="SAM" id="SignalP"/>
    </source>
</evidence>
<protein>
    <submittedName>
        <fullName evidence="4">Opacity protein</fullName>
    </submittedName>
</protein>
<dbReference type="Gene3D" id="2.40.160.20">
    <property type="match status" value="1"/>
</dbReference>
<proteinExistence type="predicted"/>
<dbReference type="AlphaFoldDB" id="A0A1M7ZHL8"/>
<organism evidence="4 5">
    <name type="scientific">Algoriphagus zhangzhouensis</name>
    <dbReference type="NCBI Taxonomy" id="1073327"/>
    <lineage>
        <taxon>Bacteria</taxon>
        <taxon>Pseudomonadati</taxon>
        <taxon>Bacteroidota</taxon>
        <taxon>Cytophagia</taxon>
        <taxon>Cytophagales</taxon>
        <taxon>Cyclobacteriaceae</taxon>
        <taxon>Algoriphagus</taxon>
    </lineage>
</organism>
<feature type="signal peptide" evidence="2">
    <location>
        <begin position="1"/>
        <end position="19"/>
    </location>
</feature>
<dbReference type="STRING" id="1073327.SAMN04488108_3404"/>
<dbReference type="InterPro" id="IPR027385">
    <property type="entry name" value="Beta-barrel_OMP"/>
</dbReference>
<keyword evidence="1 2" id="KW-0732">Signal</keyword>
<feature type="chain" id="PRO_5012884528" evidence="2">
    <location>
        <begin position="20"/>
        <end position="217"/>
    </location>
</feature>
<dbReference type="EMBL" id="FRXN01000005">
    <property type="protein sequence ID" value="SHO64367.1"/>
    <property type="molecule type" value="Genomic_DNA"/>
</dbReference>
<dbReference type="SUPFAM" id="SSF56925">
    <property type="entry name" value="OMPA-like"/>
    <property type="match status" value="1"/>
</dbReference>
<gene>
    <name evidence="4" type="ORF">SAMN04488108_3404</name>
</gene>
<name>A0A1M7ZHL8_9BACT</name>
<dbReference type="RefSeq" id="WP_073573012.1">
    <property type="nucleotide sequence ID" value="NZ_FRXN01000005.1"/>
</dbReference>
<dbReference type="OrthoDB" id="838103at2"/>
<evidence type="ECO:0000313" key="4">
    <source>
        <dbReference type="EMBL" id="SHO64367.1"/>
    </source>
</evidence>
<dbReference type="Pfam" id="PF13505">
    <property type="entry name" value="OMP_b-brl"/>
    <property type="match status" value="1"/>
</dbReference>
<feature type="domain" description="Outer membrane protein beta-barrel" evidence="3">
    <location>
        <begin position="17"/>
        <end position="177"/>
    </location>
</feature>
<dbReference type="InterPro" id="IPR011250">
    <property type="entry name" value="OMP/PagP_B-barrel"/>
</dbReference>
<evidence type="ECO:0000259" key="3">
    <source>
        <dbReference type="Pfam" id="PF13505"/>
    </source>
</evidence>
<evidence type="ECO:0000256" key="1">
    <source>
        <dbReference type="ARBA" id="ARBA00022729"/>
    </source>
</evidence>
<keyword evidence="5" id="KW-1185">Reference proteome</keyword>
<reference evidence="5" key="1">
    <citation type="submission" date="2016-12" db="EMBL/GenBank/DDBJ databases">
        <authorList>
            <person name="Varghese N."/>
            <person name="Submissions S."/>
        </authorList>
    </citation>
    <scope>NUCLEOTIDE SEQUENCE [LARGE SCALE GENOMIC DNA]</scope>
    <source>
        <strain evidence="5">DSM 25035</strain>
    </source>
</reference>
<accession>A0A1M7ZHL8</accession>
<evidence type="ECO:0000313" key="5">
    <source>
        <dbReference type="Proteomes" id="UP000184609"/>
    </source>
</evidence>